<dbReference type="Proteomes" id="UP000266723">
    <property type="component" value="Unassembled WGS sequence"/>
</dbReference>
<organism evidence="2 3">
    <name type="scientific">Brassica cretica</name>
    <name type="common">Mustard</name>
    <dbReference type="NCBI Taxonomy" id="69181"/>
    <lineage>
        <taxon>Eukaryota</taxon>
        <taxon>Viridiplantae</taxon>
        <taxon>Streptophyta</taxon>
        <taxon>Embryophyta</taxon>
        <taxon>Tracheophyta</taxon>
        <taxon>Spermatophyta</taxon>
        <taxon>Magnoliopsida</taxon>
        <taxon>eudicotyledons</taxon>
        <taxon>Gunneridae</taxon>
        <taxon>Pentapetalae</taxon>
        <taxon>rosids</taxon>
        <taxon>malvids</taxon>
        <taxon>Brassicales</taxon>
        <taxon>Brassicaceae</taxon>
        <taxon>Brassiceae</taxon>
        <taxon>Brassica</taxon>
    </lineage>
</organism>
<evidence type="ECO:0000256" key="1">
    <source>
        <dbReference type="SAM" id="MobiDB-lite"/>
    </source>
</evidence>
<reference evidence="2 3" key="1">
    <citation type="journal article" date="2020" name="BMC Genomics">
        <title>Intraspecific diversification of the crop wild relative Brassica cretica Lam. using demographic model selection.</title>
        <authorList>
            <person name="Kioukis A."/>
            <person name="Michalopoulou V.A."/>
            <person name="Briers L."/>
            <person name="Pirintsos S."/>
            <person name="Studholme D.J."/>
            <person name="Pavlidis P."/>
            <person name="Sarris P.F."/>
        </authorList>
    </citation>
    <scope>NUCLEOTIDE SEQUENCE [LARGE SCALE GENOMIC DNA]</scope>
    <source>
        <strain evidence="3">cv. PFS-1207/04</strain>
    </source>
</reference>
<evidence type="ECO:0000313" key="2">
    <source>
        <dbReference type="EMBL" id="KAF3494002.1"/>
    </source>
</evidence>
<keyword evidence="3" id="KW-1185">Reference proteome</keyword>
<name>A0ABQ7A8L1_BRACR</name>
<sequence length="89" mass="10402">MDFPMVQFVGNVPRNSHRNSEDHQFVGNVPRNSHREFPRNCALEKFRGRIHSEYSEEGFPRNIPRNESLGIFRGTCPSVYSESSFPRNF</sequence>
<comment type="caution">
    <text evidence="2">The sequence shown here is derived from an EMBL/GenBank/DDBJ whole genome shotgun (WGS) entry which is preliminary data.</text>
</comment>
<accession>A0ABQ7A8L1</accession>
<proteinExistence type="predicted"/>
<evidence type="ECO:0000313" key="3">
    <source>
        <dbReference type="Proteomes" id="UP000266723"/>
    </source>
</evidence>
<dbReference type="EMBL" id="QGKV02002055">
    <property type="protein sequence ID" value="KAF3494002.1"/>
    <property type="molecule type" value="Genomic_DNA"/>
</dbReference>
<protein>
    <submittedName>
        <fullName evidence="2">Uncharacterized protein</fullName>
    </submittedName>
</protein>
<feature type="region of interest" description="Disordered" evidence="1">
    <location>
        <begin position="11"/>
        <end position="31"/>
    </location>
</feature>
<gene>
    <name evidence="2" type="ORF">DY000_02052198</name>
</gene>